<dbReference type="RefSeq" id="WP_092814989.1">
    <property type="nucleotide sequence ID" value="NZ_FNWU01000001.1"/>
</dbReference>
<dbReference type="STRING" id="1267564.SAMN05192561_101964"/>
<dbReference type="OrthoDB" id="337120at2157"/>
<feature type="compositionally biased region" description="Polar residues" evidence="2">
    <location>
        <begin position="1"/>
        <end position="15"/>
    </location>
</feature>
<dbReference type="Pfam" id="PF13416">
    <property type="entry name" value="SBP_bac_8"/>
    <property type="match status" value="1"/>
</dbReference>
<feature type="region of interest" description="Disordered" evidence="2">
    <location>
        <begin position="47"/>
        <end position="71"/>
    </location>
</feature>
<dbReference type="Proteomes" id="UP000199215">
    <property type="component" value="Unassembled WGS sequence"/>
</dbReference>
<feature type="region of interest" description="Disordered" evidence="2">
    <location>
        <begin position="1"/>
        <end position="21"/>
    </location>
</feature>
<evidence type="ECO:0000256" key="1">
    <source>
        <dbReference type="ARBA" id="ARBA00022729"/>
    </source>
</evidence>
<evidence type="ECO:0000313" key="4">
    <source>
        <dbReference type="Proteomes" id="UP000199215"/>
    </source>
</evidence>
<name>A0A1H6I847_9EURY</name>
<dbReference type="InterPro" id="IPR006059">
    <property type="entry name" value="SBP"/>
</dbReference>
<dbReference type="Gene3D" id="3.40.190.10">
    <property type="entry name" value="Periplasmic binding protein-like II"/>
    <property type="match status" value="2"/>
</dbReference>
<dbReference type="PANTHER" id="PTHR30222:SF17">
    <property type="entry name" value="SPERMIDINE_PUTRESCINE-BINDING PERIPLASMIC PROTEIN"/>
    <property type="match status" value="1"/>
</dbReference>
<gene>
    <name evidence="3" type="ORF">SAMN05192561_101964</name>
</gene>
<accession>A0A1H6I847</accession>
<dbReference type="EMBL" id="FNWU01000001">
    <property type="protein sequence ID" value="SEH42920.1"/>
    <property type="molecule type" value="Genomic_DNA"/>
</dbReference>
<dbReference type="AlphaFoldDB" id="A0A1H6I847"/>
<dbReference type="SUPFAM" id="SSF53850">
    <property type="entry name" value="Periplasmic binding protein-like II"/>
    <property type="match status" value="1"/>
</dbReference>
<organism evidence="3 4">
    <name type="scientific">Halopenitus malekzadehii</name>
    <dbReference type="NCBI Taxonomy" id="1267564"/>
    <lineage>
        <taxon>Archaea</taxon>
        <taxon>Methanobacteriati</taxon>
        <taxon>Methanobacteriota</taxon>
        <taxon>Stenosarchaea group</taxon>
        <taxon>Halobacteria</taxon>
        <taxon>Halobacteriales</taxon>
        <taxon>Haloferacaceae</taxon>
        <taxon>Halopenitus</taxon>
    </lineage>
</organism>
<evidence type="ECO:0000313" key="3">
    <source>
        <dbReference type="EMBL" id="SEH42920.1"/>
    </source>
</evidence>
<sequence>MTRKQSSSRADPTPSNDRRGFLTKLGVVGGLGTGLAGCLGNGGDGGNSGNGNEGGSGTGGGNGGTQGSTGSGDRTLTILGYNFYYPDSIVEPFEEEHGVDVEVISLTTNSEAVGLMRTQYQGEVDVIGVTNNWVEPLWNADLVQPIPTDDMSHFGNLVERARTAPGCVIDGTQTAIPYAYGMTGPMYRTDVIDEEPDELTWDYLFNPETIESNDLDGRTAMRDWPIAAFADAGYYLGDDHPHPPSDLEACRDALEAAFPAYRTLWSTQDQHLKLIANEEVVVQHGWDLTGFLAMDQGHPVEMAVPPGGTDGYADAHQLATDAPNPDLAVEFMDHYSSPDASIQQMRNAGNLPINLDARDRMTETERDHRSVVLENEDRLRMRRYFGDEELETAQQMWQELKG</sequence>
<evidence type="ECO:0000256" key="2">
    <source>
        <dbReference type="SAM" id="MobiDB-lite"/>
    </source>
</evidence>
<keyword evidence="4" id="KW-1185">Reference proteome</keyword>
<proteinExistence type="predicted"/>
<feature type="compositionally biased region" description="Gly residues" evidence="2">
    <location>
        <begin position="47"/>
        <end position="70"/>
    </location>
</feature>
<keyword evidence="1" id="KW-0732">Signal</keyword>
<protein>
    <submittedName>
        <fullName evidence="3">Spermidine/putrescine-binding protein</fullName>
    </submittedName>
</protein>
<reference evidence="3 4" key="1">
    <citation type="submission" date="2016-10" db="EMBL/GenBank/DDBJ databases">
        <authorList>
            <person name="de Groot N.N."/>
        </authorList>
    </citation>
    <scope>NUCLEOTIDE SEQUENCE [LARGE SCALE GENOMIC DNA]</scope>
    <source>
        <strain evidence="3 4">IBRC-M10418</strain>
    </source>
</reference>
<dbReference type="PANTHER" id="PTHR30222">
    <property type="entry name" value="SPERMIDINE/PUTRESCINE-BINDING PERIPLASMIC PROTEIN"/>
    <property type="match status" value="1"/>
</dbReference>